<keyword evidence="3" id="KW-0418">Kinase</keyword>
<protein>
    <submittedName>
        <fullName evidence="3">STE20-related kinase adapter protein alpha</fullName>
    </submittedName>
</protein>
<evidence type="ECO:0000259" key="2">
    <source>
        <dbReference type="PROSITE" id="PS50011"/>
    </source>
</evidence>
<dbReference type="GO" id="GO:1902554">
    <property type="term" value="C:serine/threonine protein kinase complex"/>
    <property type="evidence" value="ECO:0007669"/>
    <property type="project" value="TreeGrafter"/>
</dbReference>
<dbReference type="EMBL" id="HBUF01199722">
    <property type="protein sequence ID" value="CAG6661464.1"/>
    <property type="molecule type" value="Transcribed_RNA"/>
</dbReference>
<dbReference type="GO" id="GO:0043539">
    <property type="term" value="F:protein serine/threonine kinase activator activity"/>
    <property type="evidence" value="ECO:0007669"/>
    <property type="project" value="InterPro"/>
</dbReference>
<proteinExistence type="inferred from homology"/>
<dbReference type="InterPro" id="IPR000719">
    <property type="entry name" value="Prot_kinase_dom"/>
</dbReference>
<dbReference type="SMART" id="SM00220">
    <property type="entry name" value="S_TKc"/>
    <property type="match status" value="1"/>
</dbReference>
<dbReference type="Gene3D" id="1.10.510.10">
    <property type="entry name" value="Transferase(Phosphotransferase) domain 1"/>
    <property type="match status" value="1"/>
</dbReference>
<evidence type="ECO:0000256" key="1">
    <source>
        <dbReference type="ARBA" id="ARBA00008874"/>
    </source>
</evidence>
<dbReference type="AlphaFoldDB" id="A0A8D8S1F1"/>
<dbReference type="EMBL" id="HBUF01199721">
    <property type="protein sequence ID" value="CAG6661463.1"/>
    <property type="molecule type" value="Transcribed_RNA"/>
</dbReference>
<comment type="similarity">
    <text evidence="1">Belongs to the protein kinase superfamily. STE Ser/Thr protein kinase family. STE20 subfamily.</text>
</comment>
<keyword evidence="3" id="KW-0808">Transferase</keyword>
<reference evidence="3" key="1">
    <citation type="submission" date="2021-05" db="EMBL/GenBank/DDBJ databases">
        <authorList>
            <person name="Alioto T."/>
            <person name="Alioto T."/>
            <person name="Gomez Garrido J."/>
        </authorList>
    </citation>
    <scope>NUCLEOTIDE SEQUENCE</scope>
</reference>
<dbReference type="SUPFAM" id="SSF56112">
    <property type="entry name" value="Protein kinase-like (PK-like)"/>
    <property type="match status" value="1"/>
</dbReference>
<organism evidence="3">
    <name type="scientific">Cacopsylla melanoneura</name>
    <dbReference type="NCBI Taxonomy" id="428564"/>
    <lineage>
        <taxon>Eukaryota</taxon>
        <taxon>Metazoa</taxon>
        <taxon>Ecdysozoa</taxon>
        <taxon>Arthropoda</taxon>
        <taxon>Hexapoda</taxon>
        <taxon>Insecta</taxon>
        <taxon>Pterygota</taxon>
        <taxon>Neoptera</taxon>
        <taxon>Paraneoptera</taxon>
        <taxon>Hemiptera</taxon>
        <taxon>Sternorrhyncha</taxon>
        <taxon>Psylloidea</taxon>
        <taxon>Psyllidae</taxon>
        <taxon>Psyllinae</taxon>
        <taxon>Cacopsylla</taxon>
    </lineage>
</organism>
<dbReference type="EMBL" id="HBUF01375652">
    <property type="protein sequence ID" value="CAG6728172.1"/>
    <property type="molecule type" value="Transcribed_RNA"/>
</dbReference>
<feature type="domain" description="Protein kinase" evidence="2">
    <location>
        <begin position="11"/>
        <end position="308"/>
    </location>
</feature>
<dbReference type="GO" id="GO:0006611">
    <property type="term" value="P:protein export from nucleus"/>
    <property type="evidence" value="ECO:0007669"/>
    <property type="project" value="TreeGrafter"/>
</dbReference>
<dbReference type="PROSITE" id="PS50011">
    <property type="entry name" value="PROTEIN_KINASE_DOM"/>
    <property type="match status" value="1"/>
</dbReference>
<sequence length="376" mass="42422">MEPLDNVPSNYKICSILGQCFNNLSSVYLSKHKVTNRLLAVKKFNLDRMTDQDLKSLNNEIVCMRQLRHANIISYESSFLDETDLNLVTPLMGFGSCKDLINAHFNFGLPELVICFILQDILNGLQHIHGKGYIHRAVKASHILVSQSGKACLSGLRYMCPYSPTRKKVHLFPPSTAYNLNWLSPELLEQNLEGYDERSDIYSVGITCCELANGTVPFAETPTTLMLIEKLAGATPHLLDCTTYYVDTGQEMGEDGEENACSYISEQQTQVLTSRKFSDSFHSIVELCLSRDVDKRPFASNLLQHAFFKQTKKCSTSLSEMLRPALCLDESNVCEINNELECMLNINDTFSSSIQVNKTEWKFDGLDNEDKDKSTM</sequence>
<dbReference type="EMBL" id="HBUF01147327">
    <property type="protein sequence ID" value="CAG6647497.1"/>
    <property type="molecule type" value="Transcribed_RNA"/>
</dbReference>
<dbReference type="Pfam" id="PF00069">
    <property type="entry name" value="Pkinase"/>
    <property type="match status" value="1"/>
</dbReference>
<dbReference type="EMBL" id="HBUF01535435">
    <property type="protein sequence ID" value="CAG6753133.1"/>
    <property type="molecule type" value="Transcribed_RNA"/>
</dbReference>
<dbReference type="PANTHER" id="PTHR48014">
    <property type="entry name" value="SERINE/THREONINE-PROTEIN KINASE FRAY2"/>
    <property type="match status" value="1"/>
</dbReference>
<accession>A0A8D8S1F1</accession>
<dbReference type="GO" id="GO:0005524">
    <property type="term" value="F:ATP binding"/>
    <property type="evidence" value="ECO:0007669"/>
    <property type="project" value="InterPro"/>
</dbReference>
<dbReference type="InterPro" id="IPR047173">
    <property type="entry name" value="STRAD_A/B-like"/>
</dbReference>
<dbReference type="EMBL" id="HBUF01535436">
    <property type="protein sequence ID" value="CAG6753134.1"/>
    <property type="molecule type" value="Transcribed_RNA"/>
</dbReference>
<dbReference type="GO" id="GO:0004672">
    <property type="term" value="F:protein kinase activity"/>
    <property type="evidence" value="ECO:0007669"/>
    <property type="project" value="InterPro"/>
</dbReference>
<evidence type="ECO:0000313" key="3">
    <source>
        <dbReference type="EMBL" id="CAG6661464.1"/>
    </source>
</evidence>
<name>A0A8D8S1F1_9HEMI</name>
<dbReference type="InterPro" id="IPR011009">
    <property type="entry name" value="Kinase-like_dom_sf"/>
</dbReference>
<dbReference type="Gene3D" id="3.30.200.20">
    <property type="entry name" value="Phosphorylase Kinase, domain 1"/>
    <property type="match status" value="1"/>
</dbReference>
<dbReference type="PANTHER" id="PTHR48014:SF21">
    <property type="entry name" value="SERINE_THREONINE-PROTEIN KINASE FRAY2"/>
    <property type="match status" value="1"/>
</dbReference>